<proteinExistence type="predicted"/>
<dbReference type="EMBL" id="JAIWYP010000008">
    <property type="protein sequence ID" value="KAH3785595.1"/>
    <property type="molecule type" value="Genomic_DNA"/>
</dbReference>
<name>A0A9D4EX52_DREPO</name>
<evidence type="ECO:0000256" key="1">
    <source>
        <dbReference type="SAM" id="MobiDB-lite"/>
    </source>
</evidence>
<gene>
    <name evidence="2" type="ORF">DPMN_163688</name>
</gene>
<dbReference type="AlphaFoldDB" id="A0A9D4EX52"/>
<comment type="caution">
    <text evidence="2">The sequence shown here is derived from an EMBL/GenBank/DDBJ whole genome shotgun (WGS) entry which is preliminary data.</text>
</comment>
<reference evidence="2" key="2">
    <citation type="submission" date="2020-11" db="EMBL/GenBank/DDBJ databases">
        <authorList>
            <person name="McCartney M.A."/>
            <person name="Auch B."/>
            <person name="Kono T."/>
            <person name="Mallez S."/>
            <person name="Becker A."/>
            <person name="Gohl D.M."/>
            <person name="Silverstein K.A.T."/>
            <person name="Koren S."/>
            <person name="Bechman K.B."/>
            <person name="Herman A."/>
            <person name="Abrahante J.E."/>
            <person name="Garbe J."/>
        </authorList>
    </citation>
    <scope>NUCLEOTIDE SEQUENCE</scope>
    <source>
        <strain evidence="2">Duluth1</strain>
        <tissue evidence="2">Whole animal</tissue>
    </source>
</reference>
<evidence type="ECO:0000313" key="3">
    <source>
        <dbReference type="Proteomes" id="UP000828390"/>
    </source>
</evidence>
<organism evidence="2 3">
    <name type="scientific">Dreissena polymorpha</name>
    <name type="common">Zebra mussel</name>
    <name type="synonym">Mytilus polymorpha</name>
    <dbReference type="NCBI Taxonomy" id="45954"/>
    <lineage>
        <taxon>Eukaryota</taxon>
        <taxon>Metazoa</taxon>
        <taxon>Spiralia</taxon>
        <taxon>Lophotrochozoa</taxon>
        <taxon>Mollusca</taxon>
        <taxon>Bivalvia</taxon>
        <taxon>Autobranchia</taxon>
        <taxon>Heteroconchia</taxon>
        <taxon>Euheterodonta</taxon>
        <taxon>Imparidentia</taxon>
        <taxon>Neoheterodontei</taxon>
        <taxon>Myida</taxon>
        <taxon>Dreissenoidea</taxon>
        <taxon>Dreissenidae</taxon>
        <taxon>Dreissena</taxon>
    </lineage>
</organism>
<dbReference type="Proteomes" id="UP000828390">
    <property type="component" value="Unassembled WGS sequence"/>
</dbReference>
<evidence type="ECO:0000313" key="2">
    <source>
        <dbReference type="EMBL" id="KAH3785595.1"/>
    </source>
</evidence>
<protein>
    <submittedName>
        <fullName evidence="2">Uncharacterized protein</fullName>
    </submittedName>
</protein>
<sequence length="97" mass="10770">MLWADLQSTGTQSGREPFQLPSSPHTMFAVSLVSYPALHDAMATLPYSIPDEKLYDPFCTSEGWPHFIISQTGCVPFHCDLSSHTRLEAPFASWNPA</sequence>
<reference evidence="2" key="1">
    <citation type="journal article" date="2019" name="bioRxiv">
        <title>The Genome of the Zebra Mussel, Dreissena polymorpha: A Resource for Invasive Species Research.</title>
        <authorList>
            <person name="McCartney M.A."/>
            <person name="Auch B."/>
            <person name="Kono T."/>
            <person name="Mallez S."/>
            <person name="Zhang Y."/>
            <person name="Obille A."/>
            <person name="Becker A."/>
            <person name="Abrahante J.E."/>
            <person name="Garbe J."/>
            <person name="Badalamenti J.P."/>
            <person name="Herman A."/>
            <person name="Mangelson H."/>
            <person name="Liachko I."/>
            <person name="Sullivan S."/>
            <person name="Sone E.D."/>
            <person name="Koren S."/>
            <person name="Silverstein K.A.T."/>
            <person name="Beckman K.B."/>
            <person name="Gohl D.M."/>
        </authorList>
    </citation>
    <scope>NUCLEOTIDE SEQUENCE</scope>
    <source>
        <strain evidence="2">Duluth1</strain>
        <tissue evidence="2">Whole animal</tissue>
    </source>
</reference>
<keyword evidence="3" id="KW-1185">Reference proteome</keyword>
<accession>A0A9D4EX52</accession>
<feature type="region of interest" description="Disordered" evidence="1">
    <location>
        <begin position="1"/>
        <end position="20"/>
    </location>
</feature>